<comment type="caution">
    <text evidence="7">The sequence shown here is derived from an EMBL/GenBank/DDBJ whole genome shotgun (WGS) entry which is preliminary data.</text>
</comment>
<dbReference type="GO" id="GO:0006511">
    <property type="term" value="P:ubiquitin-dependent protein catabolic process"/>
    <property type="evidence" value="ECO:0007669"/>
    <property type="project" value="TreeGrafter"/>
</dbReference>
<dbReference type="EMBL" id="SKCS01000181">
    <property type="protein sequence ID" value="TNN14004.1"/>
    <property type="molecule type" value="Genomic_DNA"/>
</dbReference>
<evidence type="ECO:0000313" key="7">
    <source>
        <dbReference type="EMBL" id="TNN14004.1"/>
    </source>
</evidence>
<dbReference type="InterPro" id="IPR013083">
    <property type="entry name" value="Znf_RING/FYVE/PHD"/>
</dbReference>
<evidence type="ECO:0000256" key="2">
    <source>
        <dbReference type="ARBA" id="ARBA00022771"/>
    </source>
</evidence>
<feature type="domain" description="RING-type" evidence="6">
    <location>
        <begin position="1232"/>
        <end position="1273"/>
    </location>
</feature>
<evidence type="ECO:0000256" key="1">
    <source>
        <dbReference type="ARBA" id="ARBA00022723"/>
    </source>
</evidence>
<evidence type="ECO:0000256" key="5">
    <source>
        <dbReference type="SAM" id="MobiDB-lite"/>
    </source>
</evidence>
<dbReference type="Proteomes" id="UP000311919">
    <property type="component" value="Unassembled WGS sequence"/>
</dbReference>
<dbReference type="OrthoDB" id="8062037at2759"/>
<reference evidence="7 8" key="1">
    <citation type="submission" date="2019-03" db="EMBL/GenBank/DDBJ databases">
        <title>An improved genome assembly of the fluke Schistosoma japonicum.</title>
        <authorList>
            <person name="Hu W."/>
            <person name="Luo F."/>
            <person name="Yin M."/>
            <person name="Mo X."/>
            <person name="Sun C."/>
            <person name="Wu Q."/>
            <person name="Zhu B."/>
            <person name="Xiang M."/>
            <person name="Wang J."/>
            <person name="Wang Y."/>
            <person name="Zhang T."/>
            <person name="Xu B."/>
            <person name="Zheng H."/>
            <person name="Feng Z."/>
        </authorList>
    </citation>
    <scope>NUCLEOTIDE SEQUENCE [LARGE SCALE GENOMIC DNA]</scope>
    <source>
        <strain evidence="7">HuSjv2</strain>
        <tissue evidence="7">Worms</tissue>
    </source>
</reference>
<dbReference type="GO" id="GO:0005634">
    <property type="term" value="C:nucleus"/>
    <property type="evidence" value="ECO:0007669"/>
    <property type="project" value="TreeGrafter"/>
</dbReference>
<dbReference type="PANTHER" id="PTHR45931:SF3">
    <property type="entry name" value="RING ZINC FINGER-CONTAINING PROTEIN"/>
    <property type="match status" value="1"/>
</dbReference>
<proteinExistence type="predicted"/>
<feature type="non-terminal residue" evidence="7">
    <location>
        <position position="1"/>
    </location>
</feature>
<dbReference type="InterPro" id="IPR051834">
    <property type="entry name" value="RING_finger_E3_ligase"/>
</dbReference>
<dbReference type="PANTHER" id="PTHR45931">
    <property type="entry name" value="SI:CH211-59O9.10"/>
    <property type="match status" value="1"/>
</dbReference>
<feature type="region of interest" description="Disordered" evidence="5">
    <location>
        <begin position="282"/>
        <end position="304"/>
    </location>
</feature>
<keyword evidence="8" id="KW-1185">Reference proteome</keyword>
<protein>
    <submittedName>
        <fullName evidence="7">RING finger protein</fullName>
    </submittedName>
</protein>
<dbReference type="Pfam" id="PF13639">
    <property type="entry name" value="zf-RING_2"/>
    <property type="match status" value="1"/>
</dbReference>
<dbReference type="Gene3D" id="3.30.40.10">
    <property type="entry name" value="Zinc/RING finger domain, C3HC4 (zinc finger)"/>
    <property type="match status" value="1"/>
</dbReference>
<sequence>LNHGITMPVSGTWCPTEFGQPDFLLLQPTPKRRRTSSGSTGLSRRYCTSSRNSHFSGGLPIHSSRNLPHMREIANHRFIRSLDSRNSDNFCQRNIFMNPHPVHQHWPQVLPTSQHPNHWQSELQQVTGLVSVAAVAAAAAAAATQDSAHYQQSFMSPTTTVSFSEVIPCSSSKNYVAIAQQAQGFAPSRPSLVKRPNYQFSFSNGIGSTKRRSYFPEANETHGQIVINNSHSYHGFAVTNKDIPLPSPSSFSSSLTSALLNNSAHLSSCPADAIDSVSSCTTHSSLRSANNPSSENTVNCSPPEYNGDVESPNTIIPGTVNAADLIHRSVVEQLDLLTMHPSHPVLSSHSIDHNDLLSFTYVTNCDSDQVIGSNVNSNDESSLELIECQQQPLICTMESNIDVLQGDNQSTSMMINKSTRSYFDNGLNTSVPGASETTTSPHYNIEENTQFVSPCFPHSELNGTNANFVMSSSPTTQSHEEATVVAAAVVASAAAHAVAAAAQAVSAAVQHHHRRTSEHSSLQAFSPQLRESVLMHAIPNQSTINPLTNCMSSQPNECNSSRPANRLISTDLSNSYNDHGIFQEHGFSYRQSQLMTRNVLNSSLNIQPNTVFSLSSSQPMYNPSNLCSSEPVIDRNNNFTCDPGVNLHIPNICAGFGQLASSSMLHSIIPTLSSSNSLALIRSTNEFVNNSYPLGATVAHVTSEANDNNLQFTLHTSEFTGSQIPGSHVISTPLTFSNHVQPTLLNSSFSTPPLSPSYYQSPIYPNLATEVAVAVATNQSSSAINRCTDPIHLNHFLPNNIVSLSPASSYGSSCPSSFSPYLPPTFSSVTPIPLLPLRPPPQLSIINPSTLATTGGVNTLLQFLRLIHQRPDSYALPYYPSAMTATAGGSNQSVVVSASAGVASGTRVASAVTPPLVPHHHIPPQTSFLSTCTDGHAAARSNLFVDSQQTSIPSSVSIQPITSAAAALAAAMAAAVALQQQNHRYAPSNAMSMLTPSRAAPTPSIPVPILHAHLYYPRNVATMQQLHNAHQQCYHTHYGRVQHQNSVSQRPASISNASASSFQLPLNSVNPLLAAASAGVSATSPAYLTSLFPFLLAVPTAPPSLPNSSSSVNDLSETLLAHYADQSVEFSNGNSILSQTVSDPTSAATAAAAAAAVAAAAAAASVDTLLHLAVQLESNNGRGLSKDELESLPIRLYTLKSPNRLPDDKQKSSFDETQTTNAQNYLSECDRCMICLDDYVESQQIRQMRCLHEFHASCVDKWLKTKRTCPLCRADAFTGSQHKDDYF</sequence>
<name>A0A4Z2DC05_SCHJA</name>
<feature type="compositionally biased region" description="Polar residues" evidence="5">
    <location>
        <begin position="282"/>
        <end position="300"/>
    </location>
</feature>
<evidence type="ECO:0000256" key="3">
    <source>
        <dbReference type="ARBA" id="ARBA00022833"/>
    </source>
</evidence>
<keyword evidence="2 4" id="KW-0863">Zinc-finger</keyword>
<accession>A0A4Z2DC05</accession>
<dbReference type="STRING" id="6182.A0A4Z2DC05"/>
<keyword evidence="3" id="KW-0862">Zinc</keyword>
<evidence type="ECO:0000259" key="6">
    <source>
        <dbReference type="PROSITE" id="PS50089"/>
    </source>
</evidence>
<dbReference type="SUPFAM" id="SSF57850">
    <property type="entry name" value="RING/U-box"/>
    <property type="match status" value="1"/>
</dbReference>
<organism evidence="7 8">
    <name type="scientific">Schistosoma japonicum</name>
    <name type="common">Blood fluke</name>
    <dbReference type="NCBI Taxonomy" id="6182"/>
    <lineage>
        <taxon>Eukaryota</taxon>
        <taxon>Metazoa</taxon>
        <taxon>Spiralia</taxon>
        <taxon>Lophotrochozoa</taxon>
        <taxon>Platyhelminthes</taxon>
        <taxon>Trematoda</taxon>
        <taxon>Digenea</taxon>
        <taxon>Strigeidida</taxon>
        <taxon>Schistosomatoidea</taxon>
        <taxon>Schistosomatidae</taxon>
        <taxon>Schistosoma</taxon>
    </lineage>
</organism>
<evidence type="ECO:0000256" key="4">
    <source>
        <dbReference type="PROSITE-ProRule" id="PRU00175"/>
    </source>
</evidence>
<dbReference type="GO" id="GO:0061630">
    <property type="term" value="F:ubiquitin protein ligase activity"/>
    <property type="evidence" value="ECO:0007669"/>
    <property type="project" value="TreeGrafter"/>
</dbReference>
<dbReference type="SMART" id="SM00184">
    <property type="entry name" value="RING"/>
    <property type="match status" value="1"/>
</dbReference>
<gene>
    <name evidence="7" type="ORF">EWB00_002546</name>
</gene>
<evidence type="ECO:0000313" key="8">
    <source>
        <dbReference type="Proteomes" id="UP000311919"/>
    </source>
</evidence>
<keyword evidence="1" id="KW-0479">Metal-binding</keyword>
<dbReference type="PROSITE" id="PS50089">
    <property type="entry name" value="ZF_RING_2"/>
    <property type="match status" value="1"/>
</dbReference>
<dbReference type="InterPro" id="IPR001841">
    <property type="entry name" value="Znf_RING"/>
</dbReference>
<dbReference type="GO" id="GO:0008270">
    <property type="term" value="F:zinc ion binding"/>
    <property type="evidence" value="ECO:0007669"/>
    <property type="project" value="UniProtKB-KW"/>
</dbReference>